<name>A0ABQ4NBH9_9BACL</name>
<keyword evidence="5" id="KW-1185">Reference proteome</keyword>
<evidence type="ECO:0000256" key="2">
    <source>
        <dbReference type="PROSITE-ProRule" id="PRU00335"/>
    </source>
</evidence>
<protein>
    <recommendedName>
        <fullName evidence="3">HTH tetR-type domain-containing protein</fullName>
    </recommendedName>
</protein>
<dbReference type="Gene3D" id="1.10.357.10">
    <property type="entry name" value="Tetracycline Repressor, domain 2"/>
    <property type="match status" value="1"/>
</dbReference>
<evidence type="ECO:0000313" key="4">
    <source>
        <dbReference type="EMBL" id="GIQ65530.1"/>
    </source>
</evidence>
<dbReference type="InterPro" id="IPR036271">
    <property type="entry name" value="Tet_transcr_reg_TetR-rel_C_sf"/>
</dbReference>
<gene>
    <name evidence="4" type="ORF">PACILC2_40980</name>
</gene>
<reference evidence="4 5" key="1">
    <citation type="submission" date="2021-04" db="EMBL/GenBank/DDBJ databases">
        <title>Draft genome sequence of Paenibacillus cisolokensis, LC2-13A.</title>
        <authorList>
            <person name="Uke A."/>
            <person name="Chhe C."/>
            <person name="Baramee S."/>
            <person name="Kosugi A."/>
        </authorList>
    </citation>
    <scope>NUCLEOTIDE SEQUENCE [LARGE SCALE GENOMIC DNA]</scope>
    <source>
        <strain evidence="4 5">LC2-13A</strain>
    </source>
</reference>
<dbReference type="Pfam" id="PF00440">
    <property type="entry name" value="TetR_N"/>
    <property type="match status" value="1"/>
</dbReference>
<evidence type="ECO:0000313" key="5">
    <source>
        <dbReference type="Proteomes" id="UP000680304"/>
    </source>
</evidence>
<keyword evidence="1 2" id="KW-0238">DNA-binding</keyword>
<dbReference type="PANTHER" id="PTHR30328">
    <property type="entry name" value="TRANSCRIPTIONAL REPRESSOR"/>
    <property type="match status" value="1"/>
</dbReference>
<dbReference type="InterPro" id="IPR050109">
    <property type="entry name" value="HTH-type_TetR-like_transc_reg"/>
</dbReference>
<dbReference type="RefSeq" id="WP_213530019.1">
    <property type="nucleotide sequence ID" value="NZ_BOVJ01000137.1"/>
</dbReference>
<evidence type="ECO:0000256" key="1">
    <source>
        <dbReference type="ARBA" id="ARBA00023125"/>
    </source>
</evidence>
<dbReference type="SUPFAM" id="SSF48498">
    <property type="entry name" value="Tetracyclin repressor-like, C-terminal domain"/>
    <property type="match status" value="1"/>
</dbReference>
<dbReference type="InterPro" id="IPR001647">
    <property type="entry name" value="HTH_TetR"/>
</dbReference>
<dbReference type="SUPFAM" id="SSF46689">
    <property type="entry name" value="Homeodomain-like"/>
    <property type="match status" value="1"/>
</dbReference>
<organism evidence="4 5">
    <name type="scientific">Paenibacillus cisolokensis</name>
    <dbReference type="NCBI Taxonomy" id="1658519"/>
    <lineage>
        <taxon>Bacteria</taxon>
        <taxon>Bacillati</taxon>
        <taxon>Bacillota</taxon>
        <taxon>Bacilli</taxon>
        <taxon>Bacillales</taxon>
        <taxon>Paenibacillaceae</taxon>
        <taxon>Paenibacillus</taxon>
    </lineage>
</organism>
<evidence type="ECO:0000259" key="3">
    <source>
        <dbReference type="PROSITE" id="PS50977"/>
    </source>
</evidence>
<feature type="domain" description="HTH tetR-type" evidence="3">
    <location>
        <begin position="6"/>
        <end position="66"/>
    </location>
</feature>
<proteinExistence type="predicted"/>
<dbReference type="InterPro" id="IPR009057">
    <property type="entry name" value="Homeodomain-like_sf"/>
</dbReference>
<feature type="DNA-binding region" description="H-T-H motif" evidence="2">
    <location>
        <begin position="29"/>
        <end position="48"/>
    </location>
</feature>
<dbReference type="Proteomes" id="UP000680304">
    <property type="component" value="Unassembled WGS sequence"/>
</dbReference>
<sequence length="196" mass="22947">MSLKPDAAKIRILEAAKHCFAENGYNQTSVRQICEVADANLALVSYYYGSKEKLYFAVLDQWYLEASQHFSKNTNVQNPKEELEQFISTFLYMRKHDKQFHMLLRHELSSESPRKEFVSKLVKPYLERLRNILSAGKEKNVFHYESLELISKFIISILVYPAYDSFLLEAQDGQESAWEDEVRQTTNFIFAGLEIR</sequence>
<dbReference type="PROSITE" id="PS50977">
    <property type="entry name" value="HTH_TETR_2"/>
    <property type="match status" value="1"/>
</dbReference>
<dbReference type="Gene3D" id="1.10.10.60">
    <property type="entry name" value="Homeodomain-like"/>
    <property type="match status" value="1"/>
</dbReference>
<dbReference type="PANTHER" id="PTHR30328:SF54">
    <property type="entry name" value="HTH-TYPE TRANSCRIPTIONAL REPRESSOR SCO4008"/>
    <property type="match status" value="1"/>
</dbReference>
<accession>A0ABQ4NBH9</accession>
<comment type="caution">
    <text evidence="4">The sequence shown here is derived from an EMBL/GenBank/DDBJ whole genome shotgun (WGS) entry which is preliminary data.</text>
</comment>
<dbReference type="EMBL" id="BOVJ01000137">
    <property type="protein sequence ID" value="GIQ65530.1"/>
    <property type="molecule type" value="Genomic_DNA"/>
</dbReference>